<sequence>MVSSLAQQLAAGASLNAAQLLNTLKKGSSSTESYLFGSREASQHDLDSILALAQNGIAQLTTLIPALGKRPWDLFSDVSRDFDRTMRSRDDVTKLDRDITSILRLVAPYLLQPPASKIIEWLVRRFRIQEFNQDDVLACFLPYHESASFAKMVSILHIQPNSKWAFLQPFKIAAKPLSRAILVTEMCKYLDLARFIVSVLPTSLDTGTSHRSLVALYTGTLAEYINRLKHIDEGVLAFLLPACMRLIAASEESESKDIVLAGATLLASLSHRCALTPKALQTILPAVVRAHNIMGATRTIQTIVSILSAQHELVEGFPEIGQEIMDIPDISVVLEESTAWTSEKTLCPLVSWLLNRPTKRAQARDIVSAILSKRTCAASVVHRACSIAVFRMSSTSALENDEASNDKQQDITFKDLDMEILNGIYQRHHNIFQSTIMEVRPSLGLHEERLDQLVMSLSLNKSILNNAAVGQALLPPDVLMQTMSIDHSVRAIGVRQILEHFGSVDSLEDLSDPFEQSKVAAIVNRMSDASEELQVLEAVYNTAPETLVRVIFGGSGTPGDSGLVIIDKIAGALRTPNLTRAIVRLHLGFFAEHFIPQALVQQQGKLARYTLESLFLPFLLFSKPRQNTAFSVWEILGSSALGLSMPGRPSGDLDLLTGCIPIVKELSAKKSKLSVDEMVAVNASVCAKIAGNILASDHFQYYVEFFVNQCTHTDPHLRLFALLVIRSLLGCLTGAHQVNAAYNVLQALTSKTSLDDIENAINFEGQRPQDVLGNDTIGHAIVLKPSSTGTTRRLEGGVLALIPAISPPTIRLEWLAPEMHPTPSPLPDADTRGPDYIRLVRALYSIVNSTKSLCSFATHLLRSLFISLGDDALLFLAGVWAFPANGLTLDRFAIGAGVRVASLCHAQAFLAAQMLSAPTTDSVSRDFQVVLPSLLVALQSRDRKVREAVMGCIDAISTICISLVDSKKTDIYAFDAVYGRSSNTLQYLDLPDFAKHVKLLADRAIHFATDSEYLSTFHRESLQKVKGEAKKETSRKQRVLCYLLSHVVSWPHLEARVILLHSLEYVKDPARLPILFPLIEAALPTDTASEAYIKAVFAAYDEASVPLLEDTSKPYWSVFLAAVRTSVGKSTEVLPIVLHQTKLLSQFLSVSYKVELSAIMLEMIGGLVGSEQIYSQLKAALEVQIDGPPVMIPLFARFQPAIVDVVQRASKKPRLDGPVVDESDTALQTITCLTEVIASRTLPGSIDLVRTLLETLGRLCQAHAPARSDYDYVEQLLISALESTVSHIRGPVGAVPLRIDVLVELIRVSDNPQTFQQALLLVGNMTKLSPTSVIHTIMPIFTFMGSHVFHRDDSYSFRVVQQTISNIVPVMVSHLQEKRSSNAREFLRIFTDAATHVPRHRRNKFFAHLTETLGPNEFLAPICMLLVDKFANRVVRQNDQDVLSTLSLPLGVMQQCSPNTQFLALTEILHECQRLFAKLKSSGEASLLPTFLETPPDIDREEHASSLPLVLKKQIQALIIFVGLAWSQITDQSTNAKSSDMSLNPLNEIISHLLNFSSITSTSTSPLQLQDIGGASWRSLNAGLKVIPVQGFITAIYPMLSANEAPVKIATMNLLRDRIVHVSHKARNANRNDLVKVIEAVSALIEQKEEIETTSAALKSLASISPSATSPEEGVLTKAIPAILASAEQIILVPDVLSILRVLTSKLGPRLIPHLRNIILFCVSTLERSLDHAAGVFDVLLNLLNAMPSFWGAELGPVIIQFQKRVDEIMSTLASRLPSQTLLLALVKLWDATIQPVSHPDFFGLVDKAISAAPRQEILEHLRDLFKMFLEALDMPSHGPQQIVDQTCLVAFTSLVMKLSEASFTPLFRRLQDWAWVSAAPQGIACIRRRTFCRVMISLLDSFKGLMAPYVASLLSPITEVLQDYSRGAERDSFLWSELIIMLDKSFTIDDESPLWKGPHLAKLISPLVNQIPVYPRLSAEGRQDVLSTCIANFTAALSREEHIKKLNIDTLMQTRSGDSRVRLYALRTSVQAWTRAGAQLLGFVSDTITFVHECAEDENDEVAREARKLKRVLESVAGPISDD</sequence>
<dbReference type="EMBL" id="MU128932">
    <property type="protein sequence ID" value="KAF9517420.1"/>
    <property type="molecule type" value="Genomic_DNA"/>
</dbReference>
<evidence type="ECO:0000256" key="1">
    <source>
        <dbReference type="ARBA" id="ARBA00004604"/>
    </source>
</evidence>
<comment type="caution">
    <text evidence="10">The sequence shown here is derived from an EMBL/GenBank/DDBJ whole genome shotgun (WGS) entry which is preliminary data.</text>
</comment>
<dbReference type="InterPro" id="IPR056473">
    <property type="entry name" value="HEAT_Utp10/HEAT1"/>
</dbReference>
<dbReference type="Proteomes" id="UP000886523">
    <property type="component" value="Unassembled WGS sequence"/>
</dbReference>
<comment type="subcellular location">
    <subcellularLocation>
        <location evidence="1 8">Nucleus</location>
        <location evidence="1 8">Nucleolus</location>
    </subcellularLocation>
</comment>
<dbReference type="GO" id="GO:0045943">
    <property type="term" value="P:positive regulation of transcription by RNA polymerase I"/>
    <property type="evidence" value="ECO:0007669"/>
    <property type="project" value="TreeGrafter"/>
</dbReference>
<feature type="domain" description="BP28 C-terminal" evidence="9">
    <location>
        <begin position="1815"/>
        <end position="1954"/>
    </location>
</feature>
<dbReference type="Pfam" id="PF08146">
    <property type="entry name" value="BP28CT"/>
    <property type="match status" value="1"/>
</dbReference>
<evidence type="ECO:0000256" key="2">
    <source>
        <dbReference type="ARBA" id="ARBA00010559"/>
    </source>
</evidence>
<keyword evidence="6 8" id="KW-0539">Nucleus</keyword>
<accession>A0A9P6E0R9</accession>
<name>A0A9P6E0R9_9AGAM</name>
<dbReference type="InterPro" id="IPR040191">
    <property type="entry name" value="UTP10"/>
</dbReference>
<evidence type="ECO:0000259" key="9">
    <source>
        <dbReference type="SMART" id="SM01036"/>
    </source>
</evidence>
<evidence type="ECO:0000313" key="11">
    <source>
        <dbReference type="Proteomes" id="UP000886523"/>
    </source>
</evidence>
<evidence type="ECO:0000256" key="7">
    <source>
        <dbReference type="ARBA" id="ARBA00023274"/>
    </source>
</evidence>
<dbReference type="GO" id="GO:0000462">
    <property type="term" value="P:maturation of SSU-rRNA from tricistronic rRNA transcript (SSU-rRNA, 5.8S rRNA, LSU-rRNA)"/>
    <property type="evidence" value="ECO:0007669"/>
    <property type="project" value="TreeGrafter"/>
</dbReference>
<dbReference type="Pfam" id="PF23243">
    <property type="entry name" value="HEAT_HEATR1"/>
    <property type="match status" value="1"/>
</dbReference>
<protein>
    <recommendedName>
        <fullName evidence="3 8">U3 small nucleolar RNA-associated protein 10</fullName>
    </recommendedName>
</protein>
<evidence type="ECO:0000256" key="5">
    <source>
        <dbReference type="ARBA" id="ARBA00022552"/>
    </source>
</evidence>
<dbReference type="SMART" id="SM01036">
    <property type="entry name" value="BP28CT"/>
    <property type="match status" value="1"/>
</dbReference>
<dbReference type="GO" id="GO:0034455">
    <property type="term" value="C:t-UTP complex"/>
    <property type="evidence" value="ECO:0007669"/>
    <property type="project" value="TreeGrafter"/>
</dbReference>
<dbReference type="InterPro" id="IPR012954">
    <property type="entry name" value="BP28_C_dom"/>
</dbReference>
<dbReference type="PANTHER" id="PTHR13457">
    <property type="entry name" value="BAP28"/>
    <property type="match status" value="1"/>
</dbReference>
<proteinExistence type="inferred from homology"/>
<dbReference type="GO" id="GO:0032040">
    <property type="term" value="C:small-subunit processome"/>
    <property type="evidence" value="ECO:0007669"/>
    <property type="project" value="TreeGrafter"/>
</dbReference>
<comment type="subunit">
    <text evidence="8">Component of the ribosomal small subunit (SSU) processome.</text>
</comment>
<keyword evidence="7 8" id="KW-0687">Ribonucleoprotein</keyword>
<keyword evidence="11" id="KW-1185">Reference proteome</keyword>
<evidence type="ECO:0000256" key="3">
    <source>
        <dbReference type="ARBA" id="ARBA00015399"/>
    </source>
</evidence>
<dbReference type="SUPFAM" id="SSF48371">
    <property type="entry name" value="ARM repeat"/>
    <property type="match status" value="2"/>
</dbReference>
<dbReference type="GO" id="GO:0030686">
    <property type="term" value="C:90S preribosome"/>
    <property type="evidence" value="ECO:0007669"/>
    <property type="project" value="TreeGrafter"/>
</dbReference>
<reference evidence="10" key="1">
    <citation type="journal article" date="2020" name="Nat. Commun.">
        <title>Large-scale genome sequencing of mycorrhizal fungi provides insights into the early evolution of symbiotic traits.</title>
        <authorList>
            <person name="Miyauchi S."/>
            <person name="Kiss E."/>
            <person name="Kuo A."/>
            <person name="Drula E."/>
            <person name="Kohler A."/>
            <person name="Sanchez-Garcia M."/>
            <person name="Morin E."/>
            <person name="Andreopoulos B."/>
            <person name="Barry K.W."/>
            <person name="Bonito G."/>
            <person name="Buee M."/>
            <person name="Carver A."/>
            <person name="Chen C."/>
            <person name="Cichocki N."/>
            <person name="Clum A."/>
            <person name="Culley D."/>
            <person name="Crous P.W."/>
            <person name="Fauchery L."/>
            <person name="Girlanda M."/>
            <person name="Hayes R.D."/>
            <person name="Keri Z."/>
            <person name="LaButti K."/>
            <person name="Lipzen A."/>
            <person name="Lombard V."/>
            <person name="Magnuson J."/>
            <person name="Maillard F."/>
            <person name="Murat C."/>
            <person name="Nolan M."/>
            <person name="Ohm R.A."/>
            <person name="Pangilinan J."/>
            <person name="Pereira M.F."/>
            <person name="Perotto S."/>
            <person name="Peter M."/>
            <person name="Pfister S."/>
            <person name="Riley R."/>
            <person name="Sitrit Y."/>
            <person name="Stielow J.B."/>
            <person name="Szollosi G."/>
            <person name="Zifcakova L."/>
            <person name="Stursova M."/>
            <person name="Spatafora J.W."/>
            <person name="Tedersoo L."/>
            <person name="Vaario L.M."/>
            <person name="Yamada A."/>
            <person name="Yan M."/>
            <person name="Wang P."/>
            <person name="Xu J."/>
            <person name="Bruns T."/>
            <person name="Baldrian P."/>
            <person name="Vilgalys R."/>
            <person name="Dunand C."/>
            <person name="Henrissat B."/>
            <person name="Grigoriev I.V."/>
            <person name="Hibbett D."/>
            <person name="Nagy L.G."/>
            <person name="Martin F.M."/>
        </authorList>
    </citation>
    <scope>NUCLEOTIDE SEQUENCE</scope>
    <source>
        <strain evidence="10">UP504</strain>
    </source>
</reference>
<evidence type="ECO:0000256" key="8">
    <source>
        <dbReference type="RuleBase" id="RU367065"/>
    </source>
</evidence>
<comment type="function">
    <text evidence="8">Involved in nucleolar processing of pre-18S ribosomal RNA.</text>
</comment>
<dbReference type="InterPro" id="IPR016024">
    <property type="entry name" value="ARM-type_fold"/>
</dbReference>
<evidence type="ECO:0000256" key="6">
    <source>
        <dbReference type="ARBA" id="ARBA00023242"/>
    </source>
</evidence>
<keyword evidence="4 8" id="KW-0690">Ribosome biogenesis</keyword>
<keyword evidence="5 8" id="KW-0698">rRNA processing</keyword>
<gene>
    <name evidence="10" type="ORF">BS47DRAFT_1339842</name>
</gene>
<evidence type="ECO:0000313" key="10">
    <source>
        <dbReference type="EMBL" id="KAF9517420.1"/>
    </source>
</evidence>
<dbReference type="GO" id="GO:0030515">
    <property type="term" value="F:snoRNA binding"/>
    <property type="evidence" value="ECO:0007669"/>
    <property type="project" value="TreeGrafter"/>
</dbReference>
<comment type="similarity">
    <text evidence="2 8">Belongs to the HEATR1/UTP10 family.</text>
</comment>
<dbReference type="OrthoDB" id="31183at2759"/>
<evidence type="ECO:0000256" key="4">
    <source>
        <dbReference type="ARBA" id="ARBA00022517"/>
    </source>
</evidence>
<dbReference type="PANTHER" id="PTHR13457:SF1">
    <property type="entry name" value="HEAT REPEAT-CONTAINING PROTEIN 1"/>
    <property type="match status" value="1"/>
</dbReference>
<organism evidence="10 11">
    <name type="scientific">Hydnum rufescens UP504</name>
    <dbReference type="NCBI Taxonomy" id="1448309"/>
    <lineage>
        <taxon>Eukaryota</taxon>
        <taxon>Fungi</taxon>
        <taxon>Dikarya</taxon>
        <taxon>Basidiomycota</taxon>
        <taxon>Agaricomycotina</taxon>
        <taxon>Agaricomycetes</taxon>
        <taxon>Cantharellales</taxon>
        <taxon>Hydnaceae</taxon>
        <taxon>Hydnum</taxon>
    </lineage>
</organism>